<evidence type="ECO:0000313" key="12">
    <source>
        <dbReference type="Proteomes" id="UP000426246"/>
    </source>
</evidence>
<dbReference type="InterPro" id="IPR018062">
    <property type="entry name" value="HTH_AraC-typ_CS"/>
</dbReference>
<dbReference type="PRINTS" id="PR00032">
    <property type="entry name" value="HTHARAC"/>
</dbReference>
<proteinExistence type="predicted"/>
<dbReference type="InterPro" id="IPR009057">
    <property type="entry name" value="Homeodomain-like_sf"/>
</dbReference>
<dbReference type="SUPFAM" id="SSF46689">
    <property type="entry name" value="Homeodomain-like"/>
    <property type="match status" value="2"/>
</dbReference>
<evidence type="ECO:0000256" key="3">
    <source>
        <dbReference type="ARBA" id="ARBA00022553"/>
    </source>
</evidence>
<keyword evidence="5" id="KW-0805">Transcription regulation</keyword>
<reference evidence="12" key="1">
    <citation type="submission" date="2018-11" db="EMBL/GenBank/DDBJ databases">
        <title>Complete genome sequence of Paenibacillus sp. ML311-T8.</title>
        <authorList>
            <person name="Nam Y.-D."/>
            <person name="Kang J."/>
            <person name="Chung W.-H."/>
            <person name="Park Y.S."/>
        </authorList>
    </citation>
    <scope>NUCLEOTIDE SEQUENCE [LARGE SCALE GENOMIC DNA]</scope>
    <source>
        <strain evidence="12">ML311-T8</strain>
    </source>
</reference>
<dbReference type="CDD" id="cd17536">
    <property type="entry name" value="REC_YesN-like"/>
    <property type="match status" value="1"/>
</dbReference>
<keyword evidence="6" id="KW-0238">DNA-binding</keyword>
<evidence type="ECO:0000256" key="2">
    <source>
        <dbReference type="ARBA" id="ARBA00022490"/>
    </source>
</evidence>
<keyword evidence="2" id="KW-0963">Cytoplasm</keyword>
<dbReference type="GO" id="GO:0043565">
    <property type="term" value="F:sequence-specific DNA binding"/>
    <property type="evidence" value="ECO:0007669"/>
    <property type="project" value="InterPro"/>
</dbReference>
<dbReference type="GO" id="GO:0003700">
    <property type="term" value="F:DNA-binding transcription factor activity"/>
    <property type="evidence" value="ECO:0007669"/>
    <property type="project" value="InterPro"/>
</dbReference>
<evidence type="ECO:0000256" key="5">
    <source>
        <dbReference type="ARBA" id="ARBA00023015"/>
    </source>
</evidence>
<evidence type="ECO:0000256" key="6">
    <source>
        <dbReference type="ARBA" id="ARBA00023125"/>
    </source>
</evidence>
<dbReference type="Pfam" id="PF00072">
    <property type="entry name" value="Response_reg"/>
    <property type="match status" value="1"/>
</dbReference>
<sequence length="553" mass="63549">MEVLLMKIMIVDDEQLMRQGIIKKIEMSGLPVTIIAEVGDGLKALRMLHEVMPDIVITDIRMPHMDGLEFLREAFQLFPELQFIVISGFGEFEYAQKAIQYGVMDYLLKPVDKAELKESLIRIMDKIEKRIQHSSLGERFKHLQNRNEESLREQMLSKFIQYGANNEQSSALRDEWLHTIKLSCSNFVAVVFVLDSFKLPHLSFRKQDEKLLWFAVQNIISIVLEATGRAGVLFRHAMLENELVYVLGGESPIKANDLHRELEEILGGIKLHLKLGATIGCGTSVNQMDNIQQSYQQAKLALRNTIIHGSGRVYLTDKEHVRDGLHSVISREDEALLLGCLSECNVGAIAHWIEQRVERFAASEQFLFTHLESFCVEFHLLLRKYLLTQTSIPEWIIGDLDDTLTWLHGLKNWREISAQLIEIVENIIGHLYKLRHSSEYSLIDDVKLYIEHSLHEPLNLQMIAKQFFFNPSYFSRRFKEWFGESLVNYLTAARIHKSEQLLEDPKLKIQQVAELVGFNDAAYFSSVFRKSTGLTPNQFRISAASANKSLSES</sequence>
<dbReference type="PROSITE" id="PS00041">
    <property type="entry name" value="HTH_ARAC_FAMILY_1"/>
    <property type="match status" value="1"/>
</dbReference>
<dbReference type="InterPro" id="IPR051552">
    <property type="entry name" value="HptR"/>
</dbReference>
<feature type="domain" description="Response regulatory" evidence="10">
    <location>
        <begin position="7"/>
        <end position="124"/>
    </location>
</feature>
<dbReference type="InterPro" id="IPR020449">
    <property type="entry name" value="Tscrpt_reg_AraC-type_HTH"/>
</dbReference>
<keyword evidence="3 8" id="KW-0597">Phosphoprotein</keyword>
<keyword evidence="4" id="KW-0902">Two-component regulatory system</keyword>
<evidence type="ECO:0000256" key="8">
    <source>
        <dbReference type="PROSITE-ProRule" id="PRU00169"/>
    </source>
</evidence>
<organism evidence="11 12">
    <name type="scientific">Paenibacillus psychroresistens</name>
    <dbReference type="NCBI Taxonomy" id="1778678"/>
    <lineage>
        <taxon>Bacteria</taxon>
        <taxon>Bacillati</taxon>
        <taxon>Bacillota</taxon>
        <taxon>Bacilli</taxon>
        <taxon>Bacillales</taxon>
        <taxon>Paenibacillaceae</taxon>
        <taxon>Paenibacillus</taxon>
    </lineage>
</organism>
<feature type="modified residue" description="4-aspartylphosphate" evidence="8">
    <location>
        <position position="59"/>
    </location>
</feature>
<dbReference type="SMART" id="SM00448">
    <property type="entry name" value="REC"/>
    <property type="match status" value="1"/>
</dbReference>
<dbReference type="PANTHER" id="PTHR42713:SF3">
    <property type="entry name" value="TRANSCRIPTIONAL REGULATORY PROTEIN HPTR"/>
    <property type="match status" value="1"/>
</dbReference>
<evidence type="ECO:0000313" key="11">
    <source>
        <dbReference type="EMBL" id="QGQ94890.1"/>
    </source>
</evidence>
<name>A0A6B8RFE9_9BACL</name>
<evidence type="ECO:0000256" key="4">
    <source>
        <dbReference type="ARBA" id="ARBA00023012"/>
    </source>
</evidence>
<dbReference type="PROSITE" id="PS50110">
    <property type="entry name" value="RESPONSE_REGULATORY"/>
    <property type="match status" value="1"/>
</dbReference>
<evidence type="ECO:0000259" key="9">
    <source>
        <dbReference type="PROSITE" id="PS01124"/>
    </source>
</evidence>
<dbReference type="GO" id="GO:0005737">
    <property type="term" value="C:cytoplasm"/>
    <property type="evidence" value="ECO:0007669"/>
    <property type="project" value="UniProtKB-SubCell"/>
</dbReference>
<dbReference type="Pfam" id="PF17853">
    <property type="entry name" value="GGDEF_2"/>
    <property type="match status" value="1"/>
</dbReference>
<dbReference type="InterPro" id="IPR018060">
    <property type="entry name" value="HTH_AraC"/>
</dbReference>
<dbReference type="GO" id="GO:0000160">
    <property type="term" value="P:phosphorelay signal transduction system"/>
    <property type="evidence" value="ECO:0007669"/>
    <property type="project" value="UniProtKB-KW"/>
</dbReference>
<feature type="domain" description="HTH araC/xylS-type" evidence="9">
    <location>
        <begin position="444"/>
        <end position="542"/>
    </location>
</feature>
<evidence type="ECO:0000256" key="1">
    <source>
        <dbReference type="ARBA" id="ARBA00004496"/>
    </source>
</evidence>
<dbReference type="EMBL" id="CP034235">
    <property type="protein sequence ID" value="QGQ94890.1"/>
    <property type="molecule type" value="Genomic_DNA"/>
</dbReference>
<dbReference type="Proteomes" id="UP000426246">
    <property type="component" value="Chromosome"/>
</dbReference>
<dbReference type="InterPro" id="IPR001789">
    <property type="entry name" value="Sig_transdc_resp-reg_receiver"/>
</dbReference>
<keyword evidence="12" id="KW-1185">Reference proteome</keyword>
<keyword evidence="7" id="KW-0804">Transcription</keyword>
<dbReference type="SMART" id="SM00342">
    <property type="entry name" value="HTH_ARAC"/>
    <property type="match status" value="1"/>
</dbReference>
<dbReference type="SUPFAM" id="SSF52172">
    <property type="entry name" value="CheY-like"/>
    <property type="match status" value="1"/>
</dbReference>
<dbReference type="KEGG" id="ppsc:EHS13_08370"/>
<dbReference type="Gene3D" id="3.40.50.2300">
    <property type="match status" value="1"/>
</dbReference>
<dbReference type="InterPro" id="IPR011006">
    <property type="entry name" value="CheY-like_superfamily"/>
</dbReference>
<evidence type="ECO:0000256" key="7">
    <source>
        <dbReference type="ARBA" id="ARBA00023163"/>
    </source>
</evidence>
<dbReference type="Gene3D" id="1.10.10.60">
    <property type="entry name" value="Homeodomain-like"/>
    <property type="match status" value="2"/>
</dbReference>
<gene>
    <name evidence="11" type="ORF">EHS13_08370</name>
</gene>
<dbReference type="InterPro" id="IPR041522">
    <property type="entry name" value="CdaR_GGDEF"/>
</dbReference>
<evidence type="ECO:0000259" key="10">
    <source>
        <dbReference type="PROSITE" id="PS50110"/>
    </source>
</evidence>
<dbReference type="PROSITE" id="PS01124">
    <property type="entry name" value="HTH_ARAC_FAMILY_2"/>
    <property type="match status" value="1"/>
</dbReference>
<protein>
    <submittedName>
        <fullName evidence="11">Response regulator</fullName>
    </submittedName>
</protein>
<dbReference type="AlphaFoldDB" id="A0A6B8RFE9"/>
<accession>A0A6B8RFE9</accession>
<comment type="subcellular location">
    <subcellularLocation>
        <location evidence="1">Cytoplasm</location>
    </subcellularLocation>
</comment>
<dbReference type="PANTHER" id="PTHR42713">
    <property type="entry name" value="HISTIDINE KINASE-RELATED"/>
    <property type="match status" value="1"/>
</dbReference>
<dbReference type="Pfam" id="PF12833">
    <property type="entry name" value="HTH_18"/>
    <property type="match status" value="1"/>
</dbReference>